<evidence type="ECO:0000313" key="5">
    <source>
        <dbReference type="Proteomes" id="UP000682811"/>
    </source>
</evidence>
<dbReference type="EMBL" id="BORT01000030">
    <property type="protein sequence ID" value="GIO50235.1"/>
    <property type="molecule type" value="Genomic_DNA"/>
</dbReference>
<dbReference type="AlphaFoldDB" id="A0A919YKA1"/>
<gene>
    <name evidence="4" type="ORF">J34TS1_50000</name>
</gene>
<evidence type="ECO:0000256" key="1">
    <source>
        <dbReference type="SAM" id="Coils"/>
    </source>
</evidence>
<dbReference type="InterPro" id="IPR014225">
    <property type="entry name" value="Spore_II_D_firmicutes"/>
</dbReference>
<dbReference type="GO" id="GO:0030288">
    <property type="term" value="C:outer membrane-bounded periplasmic space"/>
    <property type="evidence" value="ECO:0007669"/>
    <property type="project" value="TreeGrafter"/>
</dbReference>
<dbReference type="InterPro" id="IPR013486">
    <property type="entry name" value="SpoIID/LytB"/>
</dbReference>
<feature type="coiled-coil region" evidence="1">
    <location>
        <begin position="262"/>
        <end position="296"/>
    </location>
</feature>
<keyword evidence="1" id="KW-0175">Coiled coil</keyword>
<keyword evidence="5" id="KW-1185">Reference proteome</keyword>
<dbReference type="InterPro" id="IPR051922">
    <property type="entry name" value="Bact_Sporulation_Assoc"/>
</dbReference>
<dbReference type="RefSeq" id="WP_212980509.1">
    <property type="nucleotide sequence ID" value="NZ_AP025343.1"/>
</dbReference>
<dbReference type="NCBIfam" id="TIGR02669">
    <property type="entry name" value="SpoIID_LytB"/>
    <property type="match status" value="1"/>
</dbReference>
<reference evidence="4 5" key="1">
    <citation type="submission" date="2021-03" db="EMBL/GenBank/DDBJ databases">
        <title>Antimicrobial resistance genes in bacteria isolated from Japanese honey, and their potential for conferring macrolide and lincosamide resistance in the American foulbrood pathogen Paenibacillus larvae.</title>
        <authorList>
            <person name="Okamoto M."/>
            <person name="Kumagai M."/>
            <person name="Kanamori H."/>
            <person name="Takamatsu D."/>
        </authorList>
    </citation>
    <scope>NUCLEOTIDE SEQUENCE [LARGE SCALE GENOMIC DNA]</scope>
    <source>
        <strain evidence="4 5">J34TS1</strain>
    </source>
</reference>
<dbReference type="Proteomes" id="UP000682811">
    <property type="component" value="Unassembled WGS sequence"/>
</dbReference>
<feature type="domain" description="Sporulation stage II protein D amidase enhancer LytB N-terminal" evidence="3">
    <location>
        <begin position="189"/>
        <end position="293"/>
    </location>
</feature>
<organism evidence="4 5">
    <name type="scientific">Paenibacillus azoreducens</name>
    <dbReference type="NCBI Taxonomy" id="116718"/>
    <lineage>
        <taxon>Bacteria</taxon>
        <taxon>Bacillati</taxon>
        <taxon>Bacillota</taxon>
        <taxon>Bacilli</taxon>
        <taxon>Bacillales</taxon>
        <taxon>Paenibacillaceae</taxon>
        <taxon>Paenibacillus</taxon>
    </lineage>
</organism>
<dbReference type="InterPro" id="IPR013693">
    <property type="entry name" value="SpoIID/LytB_N"/>
</dbReference>
<name>A0A919YKA1_9BACL</name>
<evidence type="ECO:0000256" key="2">
    <source>
        <dbReference type="SAM" id="MobiDB-lite"/>
    </source>
</evidence>
<feature type="compositionally biased region" description="Low complexity" evidence="2">
    <location>
        <begin position="65"/>
        <end position="76"/>
    </location>
</feature>
<dbReference type="Pfam" id="PF08486">
    <property type="entry name" value="SpoIID"/>
    <property type="match status" value="1"/>
</dbReference>
<dbReference type="PANTHER" id="PTHR30032:SF4">
    <property type="entry name" value="AMIDASE ENHANCER"/>
    <property type="match status" value="1"/>
</dbReference>
<proteinExistence type="predicted"/>
<feature type="region of interest" description="Disordered" evidence="2">
    <location>
        <begin position="1"/>
        <end position="131"/>
    </location>
</feature>
<feature type="compositionally biased region" description="Low complexity" evidence="2">
    <location>
        <begin position="89"/>
        <end position="111"/>
    </location>
</feature>
<evidence type="ECO:0000313" key="4">
    <source>
        <dbReference type="EMBL" id="GIO50235.1"/>
    </source>
</evidence>
<dbReference type="NCBIfam" id="TIGR02870">
    <property type="entry name" value="spore_II_D"/>
    <property type="match status" value="1"/>
</dbReference>
<comment type="caution">
    <text evidence="4">The sequence shown here is derived from an EMBL/GenBank/DDBJ whole genome shotgun (WGS) entry which is preliminary data.</text>
</comment>
<evidence type="ECO:0000259" key="3">
    <source>
        <dbReference type="Pfam" id="PF08486"/>
    </source>
</evidence>
<dbReference type="PANTHER" id="PTHR30032">
    <property type="entry name" value="N-ACETYLMURAMOYL-L-ALANINE AMIDASE-RELATED"/>
    <property type="match status" value="1"/>
</dbReference>
<sequence>MNDPRTQIKVSVAQRNEAAEPNISIDQPDVQAEAKSGRQHSPADGTSPGRNPGPIESRQRLSVLPGGAAQPPQAAAPEPPEPREALRHPQPGAPAGARPAPGRRPWAAPSAVSGRRKAWRPQGPGSARRQPPAAVWAGGLLALALLIPALVVTTHQRPDPAPAPVPAPAPATPAVPQVFTQPEVSVYLSKTGKVETLPLEDYVVGVLAAEMPAKFDLEALKAQAVAARTFIMRRIADGDRSGVPDKQADVTDTVNHQAYISKEQLEKQWKSKTAELAKLKRAVEESRNTIMTYQGKPITASFFSSGNGYTENSEDYWNQKIPYLRSVSSPWDKQAPGYEETVKMSREAFLTKLGLAGQAVPAAATGEHQPFIQILSTTAGHRIKEISIGGMKFSGREIREKLGLRSSVFSWKTSGSDVLITTYGYGHGVGMSQWGAEGMAKEGYTATQILKHYYTGVQFSKASDFLK</sequence>
<accession>A0A919YKA1</accession>
<dbReference type="GO" id="GO:0030435">
    <property type="term" value="P:sporulation resulting in formation of a cellular spore"/>
    <property type="evidence" value="ECO:0007669"/>
    <property type="project" value="InterPro"/>
</dbReference>
<protein>
    <recommendedName>
        <fullName evidence="3">Sporulation stage II protein D amidase enhancer LytB N-terminal domain-containing protein</fullName>
    </recommendedName>
</protein>